<dbReference type="InterPro" id="IPR036679">
    <property type="entry name" value="FlgN-like_sf"/>
</dbReference>
<reference evidence="2 3" key="1">
    <citation type="submission" date="2018-01" db="EMBL/GenBank/DDBJ databases">
        <title>Genome sequence of the PGP bacterium Paenibacillus illinoisensis E3.</title>
        <authorList>
            <person name="Rolli E."/>
            <person name="Marasco R."/>
            <person name="Bessem C."/>
            <person name="Michoud G."/>
            <person name="Gaiarsa S."/>
            <person name="Borin S."/>
            <person name="Daffonchio D."/>
        </authorList>
    </citation>
    <scope>NUCLEOTIDE SEQUENCE [LARGE SCALE GENOMIC DNA]</scope>
    <source>
        <strain evidence="2 3">E3</strain>
    </source>
</reference>
<keyword evidence="2" id="KW-0966">Cell projection</keyword>
<comment type="caution">
    <text evidence="2">The sequence shown here is derived from an EMBL/GenBank/DDBJ whole genome shotgun (WGS) entry which is preliminary data.</text>
</comment>
<organism evidence="2 3">
    <name type="scientific">Paenibacillus illinoisensis</name>
    <dbReference type="NCBI Taxonomy" id="59845"/>
    <lineage>
        <taxon>Bacteria</taxon>
        <taxon>Bacillati</taxon>
        <taxon>Bacillota</taxon>
        <taxon>Bacilli</taxon>
        <taxon>Bacillales</taxon>
        <taxon>Paenibacillaceae</taxon>
        <taxon>Paenibacillus</taxon>
    </lineage>
</organism>
<name>A0A2W0CBM4_9BACL</name>
<evidence type="ECO:0000256" key="1">
    <source>
        <dbReference type="ARBA" id="ARBA00022795"/>
    </source>
</evidence>
<dbReference type="SUPFAM" id="SSF140566">
    <property type="entry name" value="FlgN-like"/>
    <property type="match status" value="1"/>
</dbReference>
<keyword evidence="2" id="KW-0969">Cilium</keyword>
<dbReference type="EMBL" id="PRLG01000018">
    <property type="protein sequence ID" value="PYY29567.1"/>
    <property type="molecule type" value="Genomic_DNA"/>
</dbReference>
<dbReference type="Pfam" id="PF05130">
    <property type="entry name" value="FlgN"/>
    <property type="match status" value="1"/>
</dbReference>
<dbReference type="Gene3D" id="1.20.58.300">
    <property type="entry name" value="FlgN-like"/>
    <property type="match status" value="1"/>
</dbReference>
<dbReference type="RefSeq" id="WP_110758637.1">
    <property type="nucleotide sequence ID" value="NZ_PRLG01000018.1"/>
</dbReference>
<keyword evidence="1" id="KW-1005">Bacterial flagellum biogenesis</keyword>
<gene>
    <name evidence="2" type="ORF">PIL02S_02532</name>
</gene>
<sequence>MSLLQVTHALKQLIELHEQLIAVGEEKKQAIMSNDISVVTHCVAKEAQLVKKVNVADEGRVNGVYGFLREKGIRSQLNLTITEMTRLVFDPTERNELIVLQTSLHEQLSRLKELNAINKDLIEQSLTFIDYSMNLIVNQPEDHMIYQNPSKQKLDAPNRNYFDTRA</sequence>
<dbReference type="InterPro" id="IPR007809">
    <property type="entry name" value="FlgN-like"/>
</dbReference>
<protein>
    <submittedName>
        <fullName evidence="2">Flagellar protein</fullName>
    </submittedName>
</protein>
<dbReference type="Proteomes" id="UP000247459">
    <property type="component" value="Unassembled WGS sequence"/>
</dbReference>
<proteinExistence type="predicted"/>
<accession>A0A2W0CBM4</accession>
<keyword evidence="2" id="KW-0282">Flagellum</keyword>
<evidence type="ECO:0000313" key="2">
    <source>
        <dbReference type="EMBL" id="PYY29567.1"/>
    </source>
</evidence>
<dbReference type="OrthoDB" id="2660802at2"/>
<evidence type="ECO:0000313" key="3">
    <source>
        <dbReference type="Proteomes" id="UP000247459"/>
    </source>
</evidence>
<dbReference type="AlphaFoldDB" id="A0A2W0CBM4"/>
<dbReference type="GO" id="GO:0044780">
    <property type="term" value="P:bacterial-type flagellum assembly"/>
    <property type="evidence" value="ECO:0007669"/>
    <property type="project" value="InterPro"/>
</dbReference>